<dbReference type="Proteomes" id="UP001212152">
    <property type="component" value="Unassembled WGS sequence"/>
</dbReference>
<evidence type="ECO:0000313" key="2">
    <source>
        <dbReference type="EMBL" id="KAJ3177589.1"/>
    </source>
</evidence>
<evidence type="ECO:0000313" key="3">
    <source>
        <dbReference type="Proteomes" id="UP001212152"/>
    </source>
</evidence>
<comment type="caution">
    <text evidence="2">The sequence shown here is derived from an EMBL/GenBank/DDBJ whole genome shotgun (WGS) entry which is preliminary data.</text>
</comment>
<feature type="coiled-coil region" evidence="1">
    <location>
        <begin position="188"/>
        <end position="218"/>
    </location>
</feature>
<accession>A0AAD5TK68</accession>
<proteinExistence type="predicted"/>
<keyword evidence="1" id="KW-0175">Coiled coil</keyword>
<gene>
    <name evidence="2" type="ORF">HDU87_004342</name>
</gene>
<keyword evidence="3" id="KW-1185">Reference proteome</keyword>
<sequence>MSSPMLPHRNLVDLPTEVLCEVIALTPDWQTAFAFMRTCKRIHALFDPSTHTGNRIYNEIRKKDRWPDPTQIHLSHHDFLQAMYGRGCQSCDAHPRIRNVTWEFDAKRLCTDCFRVLTIRDYELDPSASRLVAAAQIPFVVTAGYSSGRGRFVYRSYFKSDVLALAQAPDTIAARNSQEVSKALRIFRQLVEQRQLDLEDERARAKDTSRQIRKEEVTAALQQTFPQLLPSLYPLFATYTAATKLATPFTSRARSMFLTKFSRQLEDRKEEMKRRHIRHYLDVLVDDLDSHVARHLRNVSAYHGLEGTLSSGSEDILPSSVVEESLNPLLLVARNAATKC</sequence>
<organism evidence="2 3">
    <name type="scientific">Geranomyces variabilis</name>
    <dbReference type="NCBI Taxonomy" id="109894"/>
    <lineage>
        <taxon>Eukaryota</taxon>
        <taxon>Fungi</taxon>
        <taxon>Fungi incertae sedis</taxon>
        <taxon>Chytridiomycota</taxon>
        <taxon>Chytridiomycota incertae sedis</taxon>
        <taxon>Chytridiomycetes</taxon>
        <taxon>Spizellomycetales</taxon>
        <taxon>Powellomycetaceae</taxon>
        <taxon>Geranomyces</taxon>
    </lineage>
</organism>
<name>A0AAD5TK68_9FUNG</name>
<evidence type="ECO:0000256" key="1">
    <source>
        <dbReference type="SAM" id="Coils"/>
    </source>
</evidence>
<protein>
    <recommendedName>
        <fullName evidence="4">F-box domain-containing protein</fullName>
    </recommendedName>
</protein>
<dbReference type="AlphaFoldDB" id="A0AAD5TK68"/>
<reference evidence="2" key="1">
    <citation type="submission" date="2020-05" db="EMBL/GenBank/DDBJ databases">
        <title>Phylogenomic resolution of chytrid fungi.</title>
        <authorList>
            <person name="Stajich J.E."/>
            <person name="Amses K."/>
            <person name="Simmons R."/>
            <person name="Seto K."/>
            <person name="Myers J."/>
            <person name="Bonds A."/>
            <person name="Quandt C.A."/>
            <person name="Barry K."/>
            <person name="Liu P."/>
            <person name="Grigoriev I."/>
            <person name="Longcore J.E."/>
            <person name="James T.Y."/>
        </authorList>
    </citation>
    <scope>NUCLEOTIDE SEQUENCE</scope>
    <source>
        <strain evidence="2">JEL0379</strain>
    </source>
</reference>
<dbReference type="EMBL" id="JADGJQ010000032">
    <property type="protein sequence ID" value="KAJ3177589.1"/>
    <property type="molecule type" value="Genomic_DNA"/>
</dbReference>
<evidence type="ECO:0008006" key="4">
    <source>
        <dbReference type="Google" id="ProtNLM"/>
    </source>
</evidence>